<protein>
    <submittedName>
        <fullName evidence="1">Uncharacterized protein</fullName>
    </submittedName>
</protein>
<reference evidence="1" key="1">
    <citation type="submission" date="2023-06" db="EMBL/GenBank/DDBJ databases">
        <title>Conoideocrella luteorostrata (Hypocreales: Clavicipitaceae), a potential biocontrol fungus for elongate hemlock scale in United States Christmas tree production areas.</title>
        <authorList>
            <person name="Barrett H."/>
            <person name="Lovett B."/>
            <person name="Macias A.M."/>
            <person name="Stajich J.E."/>
            <person name="Kasson M.T."/>
        </authorList>
    </citation>
    <scope>NUCLEOTIDE SEQUENCE</scope>
    <source>
        <strain evidence="1">ARSEF 14590</strain>
    </source>
</reference>
<evidence type="ECO:0000313" key="1">
    <source>
        <dbReference type="EMBL" id="KAK2592776.1"/>
    </source>
</evidence>
<proteinExistence type="predicted"/>
<dbReference type="AlphaFoldDB" id="A0AAJ0CL66"/>
<organism evidence="1 2">
    <name type="scientific">Conoideocrella luteorostrata</name>
    <dbReference type="NCBI Taxonomy" id="1105319"/>
    <lineage>
        <taxon>Eukaryota</taxon>
        <taxon>Fungi</taxon>
        <taxon>Dikarya</taxon>
        <taxon>Ascomycota</taxon>
        <taxon>Pezizomycotina</taxon>
        <taxon>Sordariomycetes</taxon>
        <taxon>Hypocreomycetidae</taxon>
        <taxon>Hypocreales</taxon>
        <taxon>Clavicipitaceae</taxon>
        <taxon>Conoideocrella</taxon>
    </lineage>
</organism>
<comment type="caution">
    <text evidence="1">The sequence shown here is derived from an EMBL/GenBank/DDBJ whole genome shotgun (WGS) entry which is preliminary data.</text>
</comment>
<dbReference type="Proteomes" id="UP001251528">
    <property type="component" value="Unassembled WGS sequence"/>
</dbReference>
<evidence type="ECO:0000313" key="2">
    <source>
        <dbReference type="Proteomes" id="UP001251528"/>
    </source>
</evidence>
<dbReference type="EMBL" id="JASWJB010000246">
    <property type="protein sequence ID" value="KAK2592776.1"/>
    <property type="molecule type" value="Genomic_DNA"/>
</dbReference>
<keyword evidence="2" id="KW-1185">Reference proteome</keyword>
<sequence length="91" mass="9899">MAVTRRILAGTDAFTAYGHNWIGFLIGAVVSISLGPQQVDEGRRTNDLGAPVHPFIPGCTRRGSWHSTVYRFLPHDSKLTVLVTTKVPDGP</sequence>
<name>A0AAJ0CL66_9HYPO</name>
<gene>
    <name evidence="1" type="ORF">QQS21_009519</name>
</gene>
<accession>A0AAJ0CL66</accession>